<protein>
    <submittedName>
        <fullName evidence="4">Carbohydrate kinase family protein</fullName>
    </submittedName>
</protein>
<dbReference type="InterPro" id="IPR002173">
    <property type="entry name" value="Carboh/pur_kinase_PfkB_CS"/>
</dbReference>
<proteinExistence type="predicted"/>
<evidence type="ECO:0000256" key="2">
    <source>
        <dbReference type="ARBA" id="ARBA00022777"/>
    </source>
</evidence>
<dbReference type="Gene3D" id="3.40.1190.20">
    <property type="match status" value="1"/>
</dbReference>
<feature type="domain" description="Carbohydrate kinase PfkB" evidence="3">
    <location>
        <begin position="1"/>
        <end position="291"/>
    </location>
</feature>
<dbReference type="PANTHER" id="PTHR10584">
    <property type="entry name" value="SUGAR KINASE"/>
    <property type="match status" value="1"/>
</dbReference>
<dbReference type="RefSeq" id="WP_114843919.1">
    <property type="nucleotide sequence ID" value="NZ_JBHSPE010000001.1"/>
</dbReference>
<organism evidence="4 5">
    <name type="scientific">Dyella tabacisoli</name>
    <dbReference type="NCBI Taxonomy" id="2282381"/>
    <lineage>
        <taxon>Bacteria</taxon>
        <taxon>Pseudomonadati</taxon>
        <taxon>Pseudomonadota</taxon>
        <taxon>Gammaproteobacteria</taxon>
        <taxon>Lysobacterales</taxon>
        <taxon>Rhodanobacteraceae</taxon>
        <taxon>Dyella</taxon>
    </lineage>
</organism>
<dbReference type="InterPro" id="IPR011611">
    <property type="entry name" value="PfkB_dom"/>
</dbReference>
<evidence type="ECO:0000259" key="3">
    <source>
        <dbReference type="Pfam" id="PF00294"/>
    </source>
</evidence>
<evidence type="ECO:0000313" key="5">
    <source>
        <dbReference type="Proteomes" id="UP000253782"/>
    </source>
</evidence>
<dbReference type="Pfam" id="PF00294">
    <property type="entry name" value="PfkB"/>
    <property type="match status" value="1"/>
</dbReference>
<dbReference type="InterPro" id="IPR029056">
    <property type="entry name" value="Ribokinase-like"/>
</dbReference>
<dbReference type="Proteomes" id="UP000253782">
    <property type="component" value="Unassembled WGS sequence"/>
</dbReference>
<comment type="caution">
    <text evidence="4">The sequence shown here is derived from an EMBL/GenBank/DDBJ whole genome shotgun (WGS) entry which is preliminary data.</text>
</comment>
<gene>
    <name evidence="4" type="ORF">DVJ77_02830</name>
</gene>
<dbReference type="PANTHER" id="PTHR10584:SF167">
    <property type="entry name" value="PFKB DOMAIN PROTEIN"/>
    <property type="match status" value="1"/>
</dbReference>
<dbReference type="OrthoDB" id="9792663at2"/>
<evidence type="ECO:0000313" key="4">
    <source>
        <dbReference type="EMBL" id="RDD83526.1"/>
    </source>
</evidence>
<reference evidence="4 5" key="1">
    <citation type="submission" date="2018-07" db="EMBL/GenBank/DDBJ databases">
        <title>Dyella tabacisoli L4-6T, whole genome shotgun sequence.</title>
        <authorList>
            <person name="Zhou X.-K."/>
            <person name="Li W.-J."/>
            <person name="Duan Y.-Q."/>
        </authorList>
    </citation>
    <scope>NUCLEOTIDE SEQUENCE [LARGE SCALE GENOMIC DNA]</scope>
    <source>
        <strain evidence="4 5">L4-6</strain>
    </source>
</reference>
<keyword evidence="2 4" id="KW-0418">Kinase</keyword>
<keyword evidence="1" id="KW-0808">Transferase</keyword>
<dbReference type="GO" id="GO:0016301">
    <property type="term" value="F:kinase activity"/>
    <property type="evidence" value="ECO:0007669"/>
    <property type="project" value="UniProtKB-KW"/>
</dbReference>
<dbReference type="PROSITE" id="PS00584">
    <property type="entry name" value="PFKB_KINASES_2"/>
    <property type="match status" value="1"/>
</dbReference>
<dbReference type="CDD" id="cd01166">
    <property type="entry name" value="KdgK"/>
    <property type="match status" value="1"/>
</dbReference>
<sequence>MKRILVIGEINLDLVFKGCHAAPMLGKEVLADDFIMTPGSSSMICAMGLARLGNQVAFHGKLGADTWGSYCLDALQGAGIDVSSLRPDAALRTGVTASLSTPQDRALVTFAGAIAALRADEVSDELLANADHLHISSYFLQKALRPGCRQLLARAHAAGLSTSLDPGFDPDQQWDVGLLDTLHEVDLFLPNELELQAITSRDDVPSALRALDNGRTRTVVKRGRQGCAVFDGVQLLEVPAYAVDAVDSTGAGDSFDAGFLHAWLRGMSLHECMRWGSACGSLSTRAIGGTTGQADAKEVQALLARSP</sequence>
<evidence type="ECO:0000256" key="1">
    <source>
        <dbReference type="ARBA" id="ARBA00022679"/>
    </source>
</evidence>
<dbReference type="AlphaFoldDB" id="A0A369US74"/>
<dbReference type="SUPFAM" id="SSF53613">
    <property type="entry name" value="Ribokinase-like"/>
    <property type="match status" value="1"/>
</dbReference>
<dbReference type="EMBL" id="QQAH01000001">
    <property type="protein sequence ID" value="RDD83526.1"/>
    <property type="molecule type" value="Genomic_DNA"/>
</dbReference>
<accession>A0A369US74</accession>
<keyword evidence="5" id="KW-1185">Reference proteome</keyword>
<name>A0A369US74_9GAMM</name>